<comment type="similarity">
    <text evidence="2">Belongs to the MerT family.</text>
</comment>
<dbReference type="InterPro" id="IPR003457">
    <property type="entry name" value="Transprt_MerT"/>
</dbReference>
<keyword evidence="8 15" id="KW-0812">Transmembrane</keyword>
<dbReference type="CDD" id="cd00371">
    <property type="entry name" value="HMA"/>
    <property type="match status" value="1"/>
</dbReference>
<accession>A0A9X3I1H1</accession>
<feature type="transmembrane region" description="Helical" evidence="15">
    <location>
        <begin position="96"/>
        <end position="113"/>
    </location>
</feature>
<keyword evidence="11 15" id="KW-1133">Transmembrane helix</keyword>
<comment type="caution">
    <text evidence="17">The sequence shown here is derived from an EMBL/GenBank/DDBJ whole genome shotgun (WGS) entry which is preliminary data.</text>
</comment>
<evidence type="ECO:0000256" key="14">
    <source>
        <dbReference type="ARBA" id="ARBA00045720"/>
    </source>
</evidence>
<evidence type="ECO:0000313" key="18">
    <source>
        <dbReference type="Proteomes" id="UP001148482"/>
    </source>
</evidence>
<evidence type="ECO:0000256" key="15">
    <source>
        <dbReference type="SAM" id="Phobius"/>
    </source>
</evidence>
<reference evidence="17" key="1">
    <citation type="submission" date="2022-11" db="EMBL/GenBank/DDBJ databases">
        <title>Salinimicrobium profundisediminis sp. nov., isolated from deep-sea sediment of the Mariana Trench.</title>
        <authorList>
            <person name="Fu H."/>
        </authorList>
    </citation>
    <scope>NUCLEOTIDE SEQUENCE</scope>
    <source>
        <strain evidence="17">MT39</strain>
    </source>
</reference>
<dbReference type="AlphaFoldDB" id="A0A9X3I1H1"/>
<feature type="transmembrane region" description="Helical" evidence="15">
    <location>
        <begin position="12"/>
        <end position="35"/>
    </location>
</feature>
<dbReference type="NCBIfam" id="NF033556">
    <property type="entry name" value="MerTP_fusion"/>
    <property type="match status" value="1"/>
</dbReference>
<dbReference type="Gene3D" id="3.30.70.100">
    <property type="match status" value="1"/>
</dbReference>
<keyword evidence="10" id="KW-0476">Mercury</keyword>
<evidence type="ECO:0000256" key="7">
    <source>
        <dbReference type="ARBA" id="ARBA00022519"/>
    </source>
</evidence>
<dbReference type="GO" id="GO:0005886">
    <property type="term" value="C:plasma membrane"/>
    <property type="evidence" value="ECO:0007669"/>
    <property type="project" value="UniProtKB-SubCell"/>
</dbReference>
<dbReference type="InterPro" id="IPR006121">
    <property type="entry name" value="HMA_dom"/>
</dbReference>
<keyword evidence="5" id="KW-0475">Mercuric resistance</keyword>
<dbReference type="PROSITE" id="PS50846">
    <property type="entry name" value="HMA_2"/>
    <property type="match status" value="1"/>
</dbReference>
<feature type="domain" description="HMA" evidence="16">
    <location>
        <begin position="134"/>
        <end position="200"/>
    </location>
</feature>
<evidence type="ECO:0000256" key="9">
    <source>
        <dbReference type="ARBA" id="ARBA00022723"/>
    </source>
</evidence>
<dbReference type="PROSITE" id="PS01047">
    <property type="entry name" value="HMA_1"/>
    <property type="match status" value="1"/>
</dbReference>
<keyword evidence="9" id="KW-0479">Metal-binding</keyword>
<dbReference type="Proteomes" id="UP001148482">
    <property type="component" value="Unassembled WGS sequence"/>
</dbReference>
<keyword evidence="6" id="KW-1003">Cell membrane</keyword>
<proteinExistence type="inferred from homology"/>
<dbReference type="SUPFAM" id="SSF55008">
    <property type="entry name" value="HMA, heavy metal-associated domain"/>
    <property type="match status" value="1"/>
</dbReference>
<gene>
    <name evidence="17" type="primary">merTP</name>
    <name evidence="17" type="ORF">OQ279_09810</name>
</gene>
<dbReference type="Pfam" id="PF00403">
    <property type="entry name" value="HMA"/>
    <property type="match status" value="1"/>
</dbReference>
<keyword evidence="7" id="KW-0997">Cell inner membrane</keyword>
<dbReference type="EMBL" id="JAPJDA010000014">
    <property type="protein sequence ID" value="MCX2838448.1"/>
    <property type="molecule type" value="Genomic_DNA"/>
</dbReference>
<evidence type="ECO:0000313" key="17">
    <source>
        <dbReference type="EMBL" id="MCX2838448.1"/>
    </source>
</evidence>
<evidence type="ECO:0000256" key="12">
    <source>
        <dbReference type="ARBA" id="ARBA00023136"/>
    </source>
</evidence>
<organism evidence="17 18">
    <name type="scientific">Salinimicrobium profundisediminis</name>
    <dbReference type="NCBI Taxonomy" id="2994553"/>
    <lineage>
        <taxon>Bacteria</taxon>
        <taxon>Pseudomonadati</taxon>
        <taxon>Bacteroidota</taxon>
        <taxon>Flavobacteriia</taxon>
        <taxon>Flavobacteriales</taxon>
        <taxon>Flavobacteriaceae</taxon>
        <taxon>Salinimicrobium</taxon>
    </lineage>
</organism>
<dbReference type="InterPro" id="IPR036163">
    <property type="entry name" value="HMA_dom_sf"/>
</dbReference>
<comment type="function">
    <text evidence="14">Involved in mercury resistance. Probably transfers a mercuric ion from the periplasmic Hg(2+)-binding protein MerP to the cytoplasmic mercuric reductase MerA.</text>
</comment>
<evidence type="ECO:0000256" key="1">
    <source>
        <dbReference type="ARBA" id="ARBA00004429"/>
    </source>
</evidence>
<dbReference type="Pfam" id="PF02411">
    <property type="entry name" value="MerT"/>
    <property type="match status" value="1"/>
</dbReference>
<evidence type="ECO:0000256" key="3">
    <source>
        <dbReference type="ARBA" id="ARBA00017053"/>
    </source>
</evidence>
<evidence type="ECO:0000256" key="6">
    <source>
        <dbReference type="ARBA" id="ARBA00022475"/>
    </source>
</evidence>
<evidence type="ECO:0000256" key="4">
    <source>
        <dbReference type="ARBA" id="ARBA00022448"/>
    </source>
</evidence>
<dbReference type="GO" id="GO:0046872">
    <property type="term" value="F:metal ion binding"/>
    <property type="evidence" value="ECO:0007669"/>
    <property type="project" value="UniProtKB-KW"/>
</dbReference>
<sequence>MDTSQNKSNKAALGGLVAAIAASLCCIAPVLALVAGTSGMATTFSWMEPFRPYLIALTVLILGLAWYQKLRSRKEAESDCGCAEDEKQSFLQTKKFLLVVTLFAGLMLAFPNYSEVFYSQPNKEIVYVSQSNIVKEIFDVQGMTCAGCEAPVENEVNKLGGILSVKASYENANTVVEYDKTKVDNAAIIKAISRTGYKVVDK</sequence>
<dbReference type="InterPro" id="IPR017969">
    <property type="entry name" value="Heavy-metal-associated_CS"/>
</dbReference>
<keyword evidence="18" id="KW-1185">Reference proteome</keyword>
<dbReference type="RefSeq" id="WP_266069682.1">
    <property type="nucleotide sequence ID" value="NZ_JAPJDA010000014.1"/>
</dbReference>
<evidence type="ECO:0000259" key="16">
    <source>
        <dbReference type="PROSITE" id="PS50846"/>
    </source>
</evidence>
<evidence type="ECO:0000256" key="8">
    <source>
        <dbReference type="ARBA" id="ARBA00022692"/>
    </source>
</evidence>
<keyword evidence="12 15" id="KW-0472">Membrane</keyword>
<keyword evidence="4" id="KW-0813">Transport</keyword>
<evidence type="ECO:0000256" key="5">
    <source>
        <dbReference type="ARBA" id="ARBA00022466"/>
    </source>
</evidence>
<evidence type="ECO:0000256" key="11">
    <source>
        <dbReference type="ARBA" id="ARBA00022989"/>
    </source>
</evidence>
<dbReference type="FunFam" id="3.30.70.100:FF:000001">
    <property type="entry name" value="ATPase copper transporting beta"/>
    <property type="match status" value="1"/>
</dbReference>
<dbReference type="Gene3D" id="1.10.287.910">
    <property type="entry name" value="bacterial mercury transporter, merf"/>
    <property type="match status" value="1"/>
</dbReference>
<protein>
    <recommendedName>
        <fullName evidence="3">Mercuric transport protein MerT</fullName>
    </recommendedName>
    <alternativeName>
        <fullName evidence="13">Mercury ion transport protein</fullName>
    </alternativeName>
</protein>
<comment type="subcellular location">
    <subcellularLocation>
        <location evidence="1">Cell inner membrane</location>
        <topology evidence="1">Multi-pass membrane protein</topology>
    </subcellularLocation>
</comment>
<dbReference type="GO" id="GO:0015097">
    <property type="term" value="F:mercury ion transmembrane transporter activity"/>
    <property type="evidence" value="ECO:0007669"/>
    <property type="project" value="InterPro"/>
</dbReference>
<evidence type="ECO:0000256" key="13">
    <source>
        <dbReference type="ARBA" id="ARBA00030934"/>
    </source>
</evidence>
<evidence type="ECO:0000256" key="10">
    <source>
        <dbReference type="ARBA" id="ARBA00022914"/>
    </source>
</evidence>
<name>A0A9X3I1H1_9FLAO</name>
<evidence type="ECO:0000256" key="2">
    <source>
        <dbReference type="ARBA" id="ARBA00008224"/>
    </source>
</evidence>
<feature type="transmembrane region" description="Helical" evidence="15">
    <location>
        <begin position="50"/>
        <end position="67"/>
    </location>
</feature>